<feature type="compositionally biased region" description="Basic residues" evidence="1">
    <location>
        <begin position="113"/>
        <end position="129"/>
    </location>
</feature>
<dbReference type="AlphaFoldDB" id="A0A0X3NV30"/>
<dbReference type="EMBL" id="GEEE01019787">
    <property type="protein sequence ID" value="JAP43438.1"/>
    <property type="molecule type" value="Transcribed_RNA"/>
</dbReference>
<feature type="compositionally biased region" description="Basic residues" evidence="1">
    <location>
        <begin position="563"/>
        <end position="584"/>
    </location>
</feature>
<gene>
    <name evidence="3" type="primary">SSF1</name>
    <name evidence="3" type="ORF">TR145926</name>
</gene>
<accession>A0A0X3NV30</accession>
<feature type="compositionally biased region" description="Basic and acidic residues" evidence="1">
    <location>
        <begin position="452"/>
        <end position="476"/>
    </location>
</feature>
<dbReference type="GO" id="GO:0006364">
    <property type="term" value="P:rRNA processing"/>
    <property type="evidence" value="ECO:0007669"/>
    <property type="project" value="InterPro"/>
</dbReference>
<name>A0A0X3NV30_SCHSO</name>
<proteinExistence type="predicted"/>
<reference evidence="3" key="1">
    <citation type="submission" date="2016-01" db="EMBL/GenBank/DDBJ databases">
        <title>Reference transcriptome for the parasite Schistocephalus solidus: insights into the molecular evolution of parasitism.</title>
        <authorList>
            <person name="Hebert F.O."/>
            <person name="Grambauer S."/>
            <person name="Barber I."/>
            <person name="Landry C.R."/>
            <person name="Aubin-Horth N."/>
        </authorList>
    </citation>
    <scope>NUCLEOTIDE SEQUENCE</scope>
</reference>
<dbReference type="Pfam" id="PF04427">
    <property type="entry name" value="Brix"/>
    <property type="match status" value="1"/>
</dbReference>
<feature type="region of interest" description="Disordered" evidence="1">
    <location>
        <begin position="112"/>
        <end position="142"/>
    </location>
</feature>
<dbReference type="GO" id="GO:0000027">
    <property type="term" value="P:ribosomal large subunit assembly"/>
    <property type="evidence" value="ECO:0007669"/>
    <property type="project" value="TreeGrafter"/>
</dbReference>
<evidence type="ECO:0000313" key="3">
    <source>
        <dbReference type="EMBL" id="JAP43438.1"/>
    </source>
</evidence>
<dbReference type="PROSITE" id="PS50833">
    <property type="entry name" value="BRIX"/>
    <property type="match status" value="1"/>
</dbReference>
<dbReference type="PANTHER" id="PTHR12661">
    <property type="entry name" value="PETER PAN-RELATED"/>
    <property type="match status" value="1"/>
</dbReference>
<feature type="domain" description="Brix" evidence="2">
    <location>
        <begin position="44"/>
        <end position="427"/>
    </location>
</feature>
<protein>
    <submittedName>
        <fullName evidence="3">Suppressor of SWI4 1 homolog</fullName>
    </submittedName>
</protein>
<dbReference type="GO" id="GO:0030687">
    <property type="term" value="C:preribosome, large subunit precursor"/>
    <property type="evidence" value="ECO:0007669"/>
    <property type="project" value="TreeGrafter"/>
</dbReference>
<dbReference type="PANTHER" id="PTHR12661:SF5">
    <property type="entry name" value="SUPPRESSOR OF SWI4 1 HOMOLOG"/>
    <property type="match status" value="1"/>
</dbReference>
<dbReference type="InterPro" id="IPR007109">
    <property type="entry name" value="Brix"/>
</dbReference>
<evidence type="ECO:0000259" key="2">
    <source>
        <dbReference type="PROSITE" id="PS50833"/>
    </source>
</evidence>
<dbReference type="GO" id="GO:0019843">
    <property type="term" value="F:rRNA binding"/>
    <property type="evidence" value="ECO:0007669"/>
    <property type="project" value="InterPro"/>
</dbReference>
<sequence length="607" mass="66649">VRTVKRSLPHSLYAPMARSRRSRSVRKTRNAAIAAQERTYVKAPHSFVFAHTGVGSLVKQLSLDLRRVFEPFTASSLRVSKRNVLKDFINIAGPLNVTHLLYLTHPRADKLSAKRARHAANSSKKKTRCKSGPEDSGDEEVSLKNAVSEPGNAKAGGVYMHLIRTPNGPSLTFRVLEYSLTKDVFSLVRRVFDARQFTTPPLLAMTGFGSTTAPGAKAPPPPHLRLMVDMFQNMLPPLNVQKIKLSTVRRVLLLSREVDSASGEEVIYVRHFHIRIENRSVSKALRRLGVGGAPLRKRLSASASSGGLGPGGSGKSSGVPSLAKYASLDEYLTKASLLTDSGMSDVDDIAEVELPGSGGGGGATNAEALENVQKTKPSSKRKQALADAKASHGFTHLAACRKATIRLTEIGPRLTLKLIKIEEGVNSGSVLYHSWQVKSAVEESLQIQQRQKKEAEKTARKTFQEQRRQEHEDAKALHRQSCLEGMRKAGKLPTEAADSHDDDEDHDSAFGEQQKPDADCDREDTFDDFIHQVTDDEAEEDEYGEAGEAMGGLAALPPSGVSRSRRSGRITRKKKLKVPRKHPAFKYLMEKKERKANSPGKKWSPHS</sequence>
<dbReference type="SMART" id="SM00879">
    <property type="entry name" value="Brix"/>
    <property type="match status" value="1"/>
</dbReference>
<feature type="compositionally biased region" description="Low complexity" evidence="1">
    <location>
        <begin position="546"/>
        <end position="562"/>
    </location>
</feature>
<organism evidence="3">
    <name type="scientific">Schistocephalus solidus</name>
    <name type="common">Tapeworm</name>
    <dbReference type="NCBI Taxonomy" id="70667"/>
    <lineage>
        <taxon>Eukaryota</taxon>
        <taxon>Metazoa</taxon>
        <taxon>Spiralia</taxon>
        <taxon>Lophotrochozoa</taxon>
        <taxon>Platyhelminthes</taxon>
        <taxon>Cestoda</taxon>
        <taxon>Eucestoda</taxon>
        <taxon>Diphyllobothriidea</taxon>
        <taxon>Diphyllobothriidae</taxon>
        <taxon>Schistocephalus</taxon>
    </lineage>
</organism>
<feature type="non-terminal residue" evidence="3">
    <location>
        <position position="1"/>
    </location>
</feature>
<feature type="region of interest" description="Disordered" evidence="1">
    <location>
        <begin position="452"/>
        <end position="584"/>
    </location>
</feature>
<dbReference type="InterPro" id="IPR045112">
    <property type="entry name" value="PPAN-like"/>
</dbReference>
<evidence type="ECO:0000256" key="1">
    <source>
        <dbReference type="SAM" id="MobiDB-lite"/>
    </source>
</evidence>
<feature type="compositionally biased region" description="Acidic residues" evidence="1">
    <location>
        <begin position="535"/>
        <end position="545"/>
    </location>
</feature>